<name>S9TEI7_9TRYP</name>
<dbReference type="EMBL" id="ATMH01011137">
    <property type="protein sequence ID" value="EPY16467.1"/>
    <property type="molecule type" value="Genomic_DNA"/>
</dbReference>
<proteinExistence type="predicted"/>
<accession>S9TEI7</accession>
<dbReference type="Proteomes" id="UP000015354">
    <property type="component" value="Unassembled WGS sequence"/>
</dbReference>
<keyword evidence="3" id="KW-1185">Reference proteome</keyword>
<organism evidence="2 3">
    <name type="scientific">Strigomonas culicis</name>
    <dbReference type="NCBI Taxonomy" id="28005"/>
    <lineage>
        <taxon>Eukaryota</taxon>
        <taxon>Discoba</taxon>
        <taxon>Euglenozoa</taxon>
        <taxon>Kinetoplastea</taxon>
        <taxon>Metakinetoplastina</taxon>
        <taxon>Trypanosomatida</taxon>
        <taxon>Trypanosomatidae</taxon>
        <taxon>Strigomonadinae</taxon>
        <taxon>Strigomonas</taxon>
    </lineage>
</organism>
<evidence type="ECO:0000313" key="3">
    <source>
        <dbReference type="Proteomes" id="UP000015354"/>
    </source>
</evidence>
<gene>
    <name evidence="2" type="ORF">STCU_11236</name>
</gene>
<reference evidence="2 3" key="1">
    <citation type="journal article" date="2013" name="PLoS ONE">
        <title>Predicting the Proteins of Angomonas deanei, Strigomonas culicis and Their Respective Endosymbionts Reveals New Aspects of the Trypanosomatidae Family.</title>
        <authorList>
            <person name="Motta M.C."/>
            <person name="Martins A.C."/>
            <person name="de Souza S.S."/>
            <person name="Catta-Preta C.M."/>
            <person name="Silva R."/>
            <person name="Klein C.C."/>
            <person name="de Almeida L.G."/>
            <person name="de Lima Cunha O."/>
            <person name="Ciapina L.P."/>
            <person name="Brocchi M."/>
            <person name="Colabardini A.C."/>
            <person name="de Araujo Lima B."/>
            <person name="Machado C.R."/>
            <person name="de Almeida Soares C.M."/>
            <person name="Probst C.M."/>
            <person name="de Menezes C.B."/>
            <person name="Thompson C.E."/>
            <person name="Bartholomeu D.C."/>
            <person name="Gradia D.F."/>
            <person name="Pavoni D.P."/>
            <person name="Grisard E.C."/>
            <person name="Fantinatti-Garboggini F."/>
            <person name="Marchini F.K."/>
            <person name="Rodrigues-Luiz G.F."/>
            <person name="Wagner G."/>
            <person name="Goldman G.H."/>
            <person name="Fietto J.L."/>
            <person name="Elias M.C."/>
            <person name="Goldman M.H."/>
            <person name="Sagot M.F."/>
            <person name="Pereira M."/>
            <person name="Stoco P.H."/>
            <person name="de Mendonca-Neto R.P."/>
            <person name="Teixeira S.M."/>
            <person name="Maciel T.E."/>
            <person name="de Oliveira Mendes T.A."/>
            <person name="Urmenyi T.P."/>
            <person name="de Souza W."/>
            <person name="Schenkman S."/>
            <person name="de Vasconcelos A.T."/>
        </authorList>
    </citation>
    <scope>NUCLEOTIDE SEQUENCE [LARGE SCALE GENOMIC DNA]</scope>
</reference>
<protein>
    <submittedName>
        <fullName evidence="2">Uncharacterized protein</fullName>
    </submittedName>
</protein>
<comment type="caution">
    <text evidence="2">The sequence shown here is derived from an EMBL/GenBank/DDBJ whole genome shotgun (WGS) entry which is preliminary data.</text>
</comment>
<sequence length="120" mass="12208">MRSSAPLYVWKQVFAKLAYTVNSLGSSQAPSCNPRTPPPPTAAARGGGGAQHYHTTMADAAAGLGGRGRGMSLAPPSSTPQQQQQQHQFSSGAVPLQPDVDDVLLAPSPAAGTEATAGQL</sequence>
<evidence type="ECO:0000313" key="2">
    <source>
        <dbReference type="EMBL" id="EPY16467.1"/>
    </source>
</evidence>
<feature type="region of interest" description="Disordered" evidence="1">
    <location>
        <begin position="25"/>
        <end position="120"/>
    </location>
</feature>
<dbReference type="AlphaFoldDB" id="S9TEI7"/>
<evidence type="ECO:0000256" key="1">
    <source>
        <dbReference type="SAM" id="MobiDB-lite"/>
    </source>
</evidence>